<dbReference type="Proteomes" id="UP001153334">
    <property type="component" value="Unassembled WGS sequence"/>
</dbReference>
<accession>A0ACC2J1E9</accession>
<gene>
    <name evidence="1" type="ORF">ONZ43_g2450</name>
</gene>
<sequence>MSTEHHEQQARQQLEDQQRVFHLFGQLPAELRLEIWTHTWQPRTVVLCPVSNTDLLCPNDENRLPASGYVNWESRSETLRYYKPCFAVRENSKFRWFNHRLDTLCLAQHWYHEWYLDEFRFSNADDLRQVRRLILPQSLPDRHGALMPCPSAWSQPARQWFPSPKIERMRALYFPQLREVILISHWWYAVTDKNGNCVRKLGLPDGFTLTGEEGHLRTDYLGGLKVRHLVQGKKTWQQRYSWRLTGETVGQLESDIASQLDLSILARKKLPQ</sequence>
<organism evidence="1 2">
    <name type="scientific">Nemania bipapillata</name>
    <dbReference type="NCBI Taxonomy" id="110536"/>
    <lineage>
        <taxon>Eukaryota</taxon>
        <taxon>Fungi</taxon>
        <taxon>Dikarya</taxon>
        <taxon>Ascomycota</taxon>
        <taxon>Pezizomycotina</taxon>
        <taxon>Sordariomycetes</taxon>
        <taxon>Xylariomycetidae</taxon>
        <taxon>Xylariales</taxon>
        <taxon>Xylariaceae</taxon>
        <taxon>Nemania</taxon>
    </lineage>
</organism>
<name>A0ACC2J1E9_9PEZI</name>
<evidence type="ECO:0000313" key="2">
    <source>
        <dbReference type="Proteomes" id="UP001153334"/>
    </source>
</evidence>
<evidence type="ECO:0000313" key="1">
    <source>
        <dbReference type="EMBL" id="KAJ8120988.1"/>
    </source>
</evidence>
<protein>
    <submittedName>
        <fullName evidence="1">Uncharacterized protein</fullName>
    </submittedName>
</protein>
<comment type="caution">
    <text evidence="1">The sequence shown here is derived from an EMBL/GenBank/DDBJ whole genome shotgun (WGS) entry which is preliminary data.</text>
</comment>
<keyword evidence="2" id="KW-1185">Reference proteome</keyword>
<dbReference type="EMBL" id="JAPESX010000501">
    <property type="protein sequence ID" value="KAJ8120988.1"/>
    <property type="molecule type" value="Genomic_DNA"/>
</dbReference>
<reference evidence="1" key="1">
    <citation type="submission" date="2022-11" db="EMBL/GenBank/DDBJ databases">
        <title>Genome Sequence of Nemania bipapillata.</title>
        <authorList>
            <person name="Buettner E."/>
        </authorList>
    </citation>
    <scope>NUCLEOTIDE SEQUENCE</scope>
    <source>
        <strain evidence="1">CP14</strain>
    </source>
</reference>
<proteinExistence type="predicted"/>